<dbReference type="KEGG" id="egu:105035535"/>
<dbReference type="NCBIfam" id="TIGR00756">
    <property type="entry name" value="PPR"/>
    <property type="match status" value="4"/>
</dbReference>
<dbReference type="SUPFAM" id="SSF48452">
    <property type="entry name" value="TPR-like"/>
    <property type="match status" value="1"/>
</dbReference>
<dbReference type="InterPro" id="IPR032867">
    <property type="entry name" value="DYW_dom"/>
</dbReference>
<dbReference type="OrthoDB" id="1853681at2759"/>
<gene>
    <name evidence="5" type="primary">LOC105035535</name>
</gene>
<dbReference type="InterPro" id="IPR002885">
    <property type="entry name" value="PPR_rpt"/>
</dbReference>
<feature type="repeat" description="PPR" evidence="2">
    <location>
        <begin position="231"/>
        <end position="265"/>
    </location>
</feature>
<accession>A0A6I9QH75</accession>
<evidence type="ECO:0000313" key="4">
    <source>
        <dbReference type="Proteomes" id="UP000504607"/>
    </source>
</evidence>
<sequence>MPTSSPLSLLPPPSICVTIFLPIVTIIDFLPPISLNCFHFHRSPKTKDADLLLALLATIFRQSLLSPSSPLLLHGGYAYYALPKHSVPEGSYTYCHCPQYIPPISILTNYTLIIPRAGIMRVSFSPLNPSKAHSPSIQFFHPPSAQLRCTSHQVHHHLSSTLTPTHLHTLLTTTTNNHPNPNHATQIHAQLITTNSLPIPLLHTQLINLYAKSGQLPQALLTFKTTQKHSNIVTWTSLITHLAQSHQPFEALSLFARLKREGLGPNPYTFSAILPACAETRSVLHGSQVHGLACKHGVDADVFVASALADMYAKCGDMNASESLFDEMPQRNRVSWNSMIVGFVRNKLYDKAIWMFRALLMDGSVSPDQVSISSVLTACANSGGLGFGRRVHAHVVKLGLESVAYVKNSLMDMYSKCGRFEEALGLFDIMNERDVVTWNTMMMGWVLNDHFEEACSCFQAMMREEILPDEATFSTVLHASASLAAWGQGAAIHTLIIKSGFGNNQCVGSSLITMYAKCGSLDDAYRSFQEMKHHQNVVSWTAMIAAFQQHGHGNRVIELFDRMLEEGMEPDYITFVCVLAACSHNGLTEQGFRYFKSMSQVHNMAPGNEHYACMVDMLGRAGRLAEAKQFIDTMPVKPDASVWGALLGACDKSGNLELGKEVAQRLFEIEPDNPGNYVLLSNLYVRHGRLEEAKEVRILMGYNGVRKETGCSWIDVKNKTYVFTVHDQSHPRTREIYEMLRRMEELVRVKGYVADIQCAVNDVGEYKEQSLWYHSERLALAFGLISLPMDAPIRIKKNLRTCGDCHTVMKLASGIFSREIVLRDTNRFHRFAGGSCSCGDYW</sequence>
<reference evidence="5" key="1">
    <citation type="submission" date="2025-08" db="UniProtKB">
        <authorList>
            <consortium name="RefSeq"/>
        </authorList>
    </citation>
    <scope>IDENTIFICATION</scope>
</reference>
<dbReference type="FunFam" id="1.25.40.10:FF:000366">
    <property type="entry name" value="Pentatricopeptide (PPR) repeat-containing protein"/>
    <property type="match status" value="1"/>
</dbReference>
<dbReference type="Pfam" id="PF01535">
    <property type="entry name" value="PPR"/>
    <property type="match status" value="3"/>
</dbReference>
<dbReference type="AlphaFoldDB" id="A0A6I9QH75"/>
<feature type="repeat" description="PPR" evidence="2">
    <location>
        <begin position="403"/>
        <end position="433"/>
    </location>
</feature>
<dbReference type="InterPro" id="IPR046848">
    <property type="entry name" value="E_motif"/>
</dbReference>
<dbReference type="PANTHER" id="PTHR47926:SF418">
    <property type="entry name" value="(WILD MALAYSIAN BANANA) HYPOTHETICAL PROTEIN"/>
    <property type="match status" value="1"/>
</dbReference>
<keyword evidence="4" id="KW-1185">Reference proteome</keyword>
<dbReference type="InterPro" id="IPR046960">
    <property type="entry name" value="PPR_At4g14850-like_plant"/>
</dbReference>
<organism evidence="4 5">
    <name type="scientific">Elaeis guineensis var. tenera</name>
    <name type="common">Oil palm</name>
    <dbReference type="NCBI Taxonomy" id="51953"/>
    <lineage>
        <taxon>Eukaryota</taxon>
        <taxon>Viridiplantae</taxon>
        <taxon>Streptophyta</taxon>
        <taxon>Embryophyta</taxon>
        <taxon>Tracheophyta</taxon>
        <taxon>Spermatophyta</taxon>
        <taxon>Magnoliopsida</taxon>
        <taxon>Liliopsida</taxon>
        <taxon>Arecaceae</taxon>
        <taxon>Arecoideae</taxon>
        <taxon>Cocoseae</taxon>
        <taxon>Elaeidinae</taxon>
        <taxon>Elaeis</taxon>
    </lineage>
</organism>
<dbReference type="GO" id="GO:0009451">
    <property type="term" value="P:RNA modification"/>
    <property type="evidence" value="ECO:0007669"/>
    <property type="project" value="InterPro"/>
</dbReference>
<dbReference type="GO" id="GO:0003723">
    <property type="term" value="F:RNA binding"/>
    <property type="evidence" value="ECO:0007669"/>
    <property type="project" value="InterPro"/>
</dbReference>
<dbReference type="FunFam" id="1.25.40.10:FF:000073">
    <property type="entry name" value="Pentatricopeptide repeat-containing protein chloroplastic"/>
    <property type="match status" value="1"/>
</dbReference>
<evidence type="ECO:0000259" key="3">
    <source>
        <dbReference type="Pfam" id="PF14432"/>
    </source>
</evidence>
<feature type="repeat" description="PPR" evidence="2">
    <location>
        <begin position="434"/>
        <end position="468"/>
    </location>
</feature>
<dbReference type="Pfam" id="PF14432">
    <property type="entry name" value="DYW_deaminase"/>
    <property type="match status" value="1"/>
</dbReference>
<dbReference type="Gene3D" id="1.25.40.10">
    <property type="entry name" value="Tetratricopeptide repeat domain"/>
    <property type="match status" value="4"/>
</dbReference>
<dbReference type="Pfam" id="PF20431">
    <property type="entry name" value="E_motif"/>
    <property type="match status" value="1"/>
</dbReference>
<dbReference type="InterPro" id="IPR011990">
    <property type="entry name" value="TPR-like_helical_dom_sf"/>
</dbReference>
<dbReference type="InParanoid" id="A0A6I9QH75"/>
<dbReference type="GO" id="GO:0008270">
    <property type="term" value="F:zinc ion binding"/>
    <property type="evidence" value="ECO:0007669"/>
    <property type="project" value="InterPro"/>
</dbReference>
<feature type="domain" description="DYW" evidence="3">
    <location>
        <begin position="751"/>
        <end position="842"/>
    </location>
</feature>
<proteinExistence type="predicted"/>
<evidence type="ECO:0000256" key="1">
    <source>
        <dbReference type="ARBA" id="ARBA00022737"/>
    </source>
</evidence>
<keyword evidence="1" id="KW-0677">Repeat</keyword>
<dbReference type="RefSeq" id="XP_010909423.2">
    <property type="nucleotide sequence ID" value="XM_010911121.3"/>
</dbReference>
<feature type="repeat" description="PPR" evidence="2">
    <location>
        <begin position="332"/>
        <end position="366"/>
    </location>
</feature>
<dbReference type="FunFam" id="1.25.40.10:FF:000144">
    <property type="entry name" value="Pentatricopeptide repeat-containing protein, mitochondrial"/>
    <property type="match status" value="1"/>
</dbReference>
<dbReference type="PROSITE" id="PS51375">
    <property type="entry name" value="PPR"/>
    <property type="match status" value="5"/>
</dbReference>
<evidence type="ECO:0000313" key="5">
    <source>
        <dbReference type="RefSeq" id="XP_010909423.2"/>
    </source>
</evidence>
<name>A0A6I9QH75_ELAGV</name>
<dbReference type="Proteomes" id="UP000504607">
    <property type="component" value="Chromosome 2"/>
</dbReference>
<feature type="repeat" description="PPR" evidence="2">
    <location>
        <begin position="536"/>
        <end position="570"/>
    </location>
</feature>
<evidence type="ECO:0000256" key="2">
    <source>
        <dbReference type="PROSITE-ProRule" id="PRU00708"/>
    </source>
</evidence>
<dbReference type="FunFam" id="1.25.40.10:FF:000344">
    <property type="entry name" value="Pentatricopeptide repeat-containing protein"/>
    <property type="match status" value="1"/>
</dbReference>
<dbReference type="PANTHER" id="PTHR47926">
    <property type="entry name" value="PENTATRICOPEPTIDE REPEAT-CONTAINING PROTEIN"/>
    <property type="match status" value="1"/>
</dbReference>
<protein>
    <submittedName>
        <fullName evidence="5">Pentatricopeptide repeat-containing protein At5g52630</fullName>
    </submittedName>
</protein>
<dbReference type="Pfam" id="PF13041">
    <property type="entry name" value="PPR_2"/>
    <property type="match status" value="3"/>
</dbReference>